<dbReference type="AlphaFoldDB" id="A0A1J7IB43"/>
<evidence type="ECO:0000256" key="2">
    <source>
        <dbReference type="SAM" id="Phobius"/>
    </source>
</evidence>
<keyword evidence="2" id="KW-1133">Transmembrane helix</keyword>
<keyword evidence="4" id="KW-1185">Reference proteome</keyword>
<name>A0A1J7IB43_9PEZI</name>
<accession>A0A1J7IB43</accession>
<feature type="transmembrane region" description="Helical" evidence="2">
    <location>
        <begin position="383"/>
        <end position="404"/>
    </location>
</feature>
<evidence type="ECO:0008006" key="5">
    <source>
        <dbReference type="Google" id="ProtNLM"/>
    </source>
</evidence>
<dbReference type="InParanoid" id="A0A1J7IB43"/>
<keyword evidence="2" id="KW-0812">Transmembrane</keyword>
<proteinExistence type="predicted"/>
<feature type="transmembrane region" description="Helical" evidence="2">
    <location>
        <begin position="410"/>
        <end position="432"/>
    </location>
</feature>
<organism evidence="3 4">
    <name type="scientific">Coniochaeta ligniaria NRRL 30616</name>
    <dbReference type="NCBI Taxonomy" id="1408157"/>
    <lineage>
        <taxon>Eukaryota</taxon>
        <taxon>Fungi</taxon>
        <taxon>Dikarya</taxon>
        <taxon>Ascomycota</taxon>
        <taxon>Pezizomycotina</taxon>
        <taxon>Sordariomycetes</taxon>
        <taxon>Sordariomycetidae</taxon>
        <taxon>Coniochaetales</taxon>
        <taxon>Coniochaetaceae</taxon>
        <taxon>Coniochaeta</taxon>
    </lineage>
</organism>
<evidence type="ECO:0000256" key="1">
    <source>
        <dbReference type="SAM" id="MobiDB-lite"/>
    </source>
</evidence>
<protein>
    <recommendedName>
        <fullName evidence="5">Transmembrane protein</fullName>
    </recommendedName>
</protein>
<feature type="compositionally biased region" description="Polar residues" evidence="1">
    <location>
        <begin position="1"/>
        <end position="18"/>
    </location>
</feature>
<sequence>MEAKPSSVSETSTSQPQDGSGFENDGIPPYPPRVSSYIFNDTPVIFDDTPVADDPWTDDEPMAYDLSEFESRTEMAPQAGSYEAGNTSSPGEASYGRSNELDITPPISKPDVSSAHAADPPVHALTDRPEPPVRVLAVTPSLQEPGDCPLRLDEGKGGNVAEPASPPGSNSYLFRYMFPPVSNIPMDTPGLGPKDPIGFDSPILRPPSPGVSTQGPADTTFASETVRPSHYDTTKPTCSLNLVCYRSGSRGCDLQQIHCVLRSMYPREESFQSAIASQQQLIYADDQFFREMKQLYTRKMCGLFRRYFSLKTLRAFRILSYTPTTRPTVVPFDDFVLQEMMYAYRNPERLSGGHDWIKWVFRLRRTDKRHALEFVEGWNTTRIAVAGTAPWLSSCLVGIIWTAIGGDAQTAFTVASFILTSSSIVLALLAVISSIESSGGLAGTRG</sequence>
<dbReference type="STRING" id="1408157.A0A1J7IB43"/>
<reference evidence="3 4" key="1">
    <citation type="submission" date="2016-10" db="EMBL/GenBank/DDBJ databases">
        <title>Draft genome sequence of Coniochaeta ligniaria NRRL30616, a lignocellulolytic fungus for bioabatement of inhibitors in plant biomass hydrolysates.</title>
        <authorList>
            <consortium name="DOE Joint Genome Institute"/>
            <person name="Jimenez D.J."/>
            <person name="Hector R.E."/>
            <person name="Riley R."/>
            <person name="Sun H."/>
            <person name="Grigoriev I.V."/>
            <person name="Van Elsas J.D."/>
            <person name="Nichols N.N."/>
        </authorList>
    </citation>
    <scope>NUCLEOTIDE SEQUENCE [LARGE SCALE GENOMIC DNA]</scope>
    <source>
        <strain evidence="3 4">NRRL 30616</strain>
    </source>
</reference>
<evidence type="ECO:0000313" key="4">
    <source>
        <dbReference type="Proteomes" id="UP000182658"/>
    </source>
</evidence>
<dbReference type="EMBL" id="KV875102">
    <property type="protein sequence ID" value="OIW24903.1"/>
    <property type="molecule type" value="Genomic_DNA"/>
</dbReference>
<dbReference type="OrthoDB" id="9988102at2759"/>
<evidence type="ECO:0000313" key="3">
    <source>
        <dbReference type="EMBL" id="OIW24903.1"/>
    </source>
</evidence>
<dbReference type="Proteomes" id="UP000182658">
    <property type="component" value="Unassembled WGS sequence"/>
</dbReference>
<gene>
    <name evidence="3" type="ORF">CONLIGDRAFT_684805</name>
</gene>
<keyword evidence="2" id="KW-0472">Membrane</keyword>
<feature type="region of interest" description="Disordered" evidence="1">
    <location>
        <begin position="1"/>
        <end position="131"/>
    </location>
</feature>